<dbReference type="PANTHER" id="PTHR30308:SF2">
    <property type="entry name" value="SSRA-BINDING PROTEIN"/>
    <property type="match status" value="1"/>
</dbReference>
<name>A0A537JJ38_9BACT</name>
<dbReference type="AlphaFoldDB" id="A0A537JJ38"/>
<dbReference type="HAMAP" id="MF_00023">
    <property type="entry name" value="SmpB"/>
    <property type="match status" value="1"/>
</dbReference>
<evidence type="ECO:0000256" key="3">
    <source>
        <dbReference type="HAMAP-Rule" id="MF_00023"/>
    </source>
</evidence>
<gene>
    <name evidence="3 4" type="primary">smpB</name>
    <name evidence="4" type="ORF">E6H04_02655</name>
</gene>
<dbReference type="InterPro" id="IPR000037">
    <property type="entry name" value="SsrA-bd_prot"/>
</dbReference>
<comment type="caution">
    <text evidence="4">The sequence shown here is derived from an EMBL/GenBank/DDBJ whole genome shotgun (WGS) entry which is preliminary data.</text>
</comment>
<reference evidence="4 5" key="1">
    <citation type="journal article" date="2019" name="Nat. Microbiol.">
        <title>Mediterranean grassland soil C-N compound turnover is dependent on rainfall and depth, and is mediated by genomically divergent microorganisms.</title>
        <authorList>
            <person name="Diamond S."/>
            <person name="Andeer P.F."/>
            <person name="Li Z."/>
            <person name="Crits-Christoph A."/>
            <person name="Burstein D."/>
            <person name="Anantharaman K."/>
            <person name="Lane K.R."/>
            <person name="Thomas B.C."/>
            <person name="Pan C."/>
            <person name="Northen T.R."/>
            <person name="Banfield J.F."/>
        </authorList>
    </citation>
    <scope>NUCLEOTIDE SEQUENCE [LARGE SCALE GENOMIC DNA]</scope>
    <source>
        <strain evidence="4">NP_7</strain>
    </source>
</reference>
<accession>A0A537JJ38</accession>
<dbReference type="InterPro" id="IPR023620">
    <property type="entry name" value="SmpB"/>
</dbReference>
<protein>
    <recommendedName>
        <fullName evidence="3">SsrA-binding protein</fullName>
    </recommendedName>
    <alternativeName>
        <fullName evidence="3">Small protein B</fullName>
    </alternativeName>
</protein>
<dbReference type="CDD" id="cd09294">
    <property type="entry name" value="SmpB"/>
    <property type="match status" value="1"/>
</dbReference>
<dbReference type="NCBIfam" id="NF003843">
    <property type="entry name" value="PRK05422.1"/>
    <property type="match status" value="1"/>
</dbReference>
<dbReference type="PROSITE" id="PS01317">
    <property type="entry name" value="SSRP"/>
    <property type="match status" value="1"/>
</dbReference>
<evidence type="ECO:0000256" key="1">
    <source>
        <dbReference type="ARBA" id="ARBA00022490"/>
    </source>
</evidence>
<evidence type="ECO:0000313" key="4">
    <source>
        <dbReference type="EMBL" id="TMI83558.1"/>
    </source>
</evidence>
<comment type="subcellular location">
    <subcellularLocation>
        <location evidence="3">Cytoplasm</location>
    </subcellularLocation>
    <text evidence="3">The tmRNA-SmpB complex associates with stalled 70S ribosomes.</text>
</comment>
<evidence type="ECO:0000313" key="5">
    <source>
        <dbReference type="Proteomes" id="UP000320048"/>
    </source>
</evidence>
<dbReference type="GO" id="GO:0003723">
    <property type="term" value="F:RNA binding"/>
    <property type="evidence" value="ECO:0007669"/>
    <property type="project" value="UniProtKB-UniRule"/>
</dbReference>
<keyword evidence="2 3" id="KW-0694">RNA-binding</keyword>
<evidence type="ECO:0000256" key="2">
    <source>
        <dbReference type="ARBA" id="ARBA00022884"/>
    </source>
</evidence>
<dbReference type="EMBL" id="VBAO01000071">
    <property type="protein sequence ID" value="TMI83558.1"/>
    <property type="molecule type" value="Genomic_DNA"/>
</dbReference>
<dbReference type="GO" id="GO:0070930">
    <property type="term" value="P:trans-translation-dependent protein tagging"/>
    <property type="evidence" value="ECO:0007669"/>
    <property type="project" value="TreeGrafter"/>
</dbReference>
<dbReference type="GO" id="GO:0070929">
    <property type="term" value="P:trans-translation"/>
    <property type="evidence" value="ECO:0007669"/>
    <property type="project" value="UniProtKB-UniRule"/>
</dbReference>
<comment type="function">
    <text evidence="3">Required for rescue of stalled ribosomes mediated by trans-translation. Binds to transfer-messenger RNA (tmRNA), required for stable association of tmRNA with ribosomes. tmRNA and SmpB together mimic tRNA shape, replacing the anticodon stem-loop with SmpB. tmRNA is encoded by the ssrA gene; the 2 termini fold to resemble tRNA(Ala) and it encodes a 'tag peptide', a short internal open reading frame. During trans-translation Ala-aminoacylated tmRNA acts like a tRNA, entering the A-site of stalled ribosomes, displacing the stalled mRNA. The ribosome then switches to translate the ORF on the tmRNA; the nascent peptide is terminated with the 'tag peptide' encoded by the tmRNA and targeted for degradation. The ribosome is freed to recommence translation, which seems to be the essential function of trans-translation.</text>
</comment>
<proteinExistence type="inferred from homology"/>
<keyword evidence="1 3" id="KW-0963">Cytoplasm</keyword>
<dbReference type="Pfam" id="PF01668">
    <property type="entry name" value="SmpB"/>
    <property type="match status" value="1"/>
</dbReference>
<dbReference type="Proteomes" id="UP000320048">
    <property type="component" value="Unassembled WGS sequence"/>
</dbReference>
<sequence>MARGTTEEQEVKPVAVNRRARHEFWIEETYEAGLVLTGTEVKSLREGRVSLVDAFARVDGGEVWLHHLHINPYAQGNIHNHDPLRTRKLLLHRREVMRLRAKTDQKGYTLVPLRLYFRRGVAKVELAVAKGRHLYDKRERIAERDAERRIARNIGARTPRRQP</sequence>
<dbReference type="InterPro" id="IPR020081">
    <property type="entry name" value="SsrA-bd_prot_CS"/>
</dbReference>
<dbReference type="PANTHER" id="PTHR30308">
    <property type="entry name" value="TMRNA-BINDING COMPONENT OF TRANS-TRANSLATION TAGGING COMPLEX"/>
    <property type="match status" value="1"/>
</dbReference>
<dbReference type="NCBIfam" id="TIGR00086">
    <property type="entry name" value="smpB"/>
    <property type="match status" value="1"/>
</dbReference>
<comment type="similarity">
    <text evidence="3">Belongs to the SmpB family.</text>
</comment>
<dbReference type="Gene3D" id="2.40.280.10">
    <property type="match status" value="1"/>
</dbReference>
<dbReference type="SUPFAM" id="SSF74982">
    <property type="entry name" value="Small protein B (SmpB)"/>
    <property type="match status" value="1"/>
</dbReference>
<organism evidence="4 5">
    <name type="scientific">Candidatus Segetimicrobium genomatis</name>
    <dbReference type="NCBI Taxonomy" id="2569760"/>
    <lineage>
        <taxon>Bacteria</taxon>
        <taxon>Bacillati</taxon>
        <taxon>Candidatus Sysuimicrobiota</taxon>
        <taxon>Candidatus Sysuimicrobiia</taxon>
        <taxon>Candidatus Sysuimicrobiales</taxon>
        <taxon>Candidatus Segetimicrobiaceae</taxon>
        <taxon>Candidatus Segetimicrobium</taxon>
    </lineage>
</organism>
<dbReference type="GO" id="GO:0005829">
    <property type="term" value="C:cytosol"/>
    <property type="evidence" value="ECO:0007669"/>
    <property type="project" value="TreeGrafter"/>
</dbReference>